<dbReference type="Proteomes" id="UP000072653">
    <property type="component" value="Unassembled WGS sequence"/>
</dbReference>
<evidence type="ECO:0000313" key="2">
    <source>
        <dbReference type="Proteomes" id="UP000072653"/>
    </source>
</evidence>
<dbReference type="OrthoDB" id="2049249at2"/>
<gene>
    <name evidence="1" type="ORF">SORDD16_01794</name>
</gene>
<dbReference type="PATRIC" id="fig|1303.79.peg.2117"/>
<comment type="caution">
    <text evidence="1">The sequence shown here is derived from an EMBL/GenBank/DDBJ whole genome shotgun (WGS) entry which is preliminary data.</text>
</comment>
<accession>A0A139P8W3</accession>
<dbReference type="AlphaFoldDB" id="A0A139P8W3"/>
<name>A0A139P8W3_STROR</name>
<evidence type="ECO:0000313" key="1">
    <source>
        <dbReference type="EMBL" id="KXT84602.1"/>
    </source>
</evidence>
<protein>
    <submittedName>
        <fullName evidence="1">Uncharacterized protein</fullName>
    </submittedName>
</protein>
<sequence>MSYDLNVKTLYEGCYLASISCAVMSAKFPELSFEHSWDGTSYSVQDGFGSRGTVTFENDVCVCAIRSDNSERLSHFIPYTYYFENCPVQNFRLAEEETLQYLLDERNGEILPVITACFWNNGNELESNDSWKDIFSNGGDILIPQLSSFEIGLEHWKNYYDMNTAELNLIVKLFKEKVSNPQQDIRLADDVEILSKYGLEGFKEAKGVLEGMCIYVD</sequence>
<dbReference type="RefSeq" id="WP_061453271.1">
    <property type="nucleotide sequence ID" value="NZ_KQ969559.1"/>
</dbReference>
<proteinExistence type="predicted"/>
<organism evidence="1 2">
    <name type="scientific">Streptococcus oralis</name>
    <dbReference type="NCBI Taxonomy" id="1303"/>
    <lineage>
        <taxon>Bacteria</taxon>
        <taxon>Bacillati</taxon>
        <taxon>Bacillota</taxon>
        <taxon>Bacilli</taxon>
        <taxon>Lactobacillales</taxon>
        <taxon>Streptococcaceae</taxon>
        <taxon>Streptococcus</taxon>
    </lineage>
</organism>
<dbReference type="EMBL" id="LQOB01000315">
    <property type="protein sequence ID" value="KXT84602.1"/>
    <property type="molecule type" value="Genomic_DNA"/>
</dbReference>
<reference evidence="1 2" key="1">
    <citation type="submission" date="2016-01" db="EMBL/GenBank/DDBJ databases">
        <title>Highly variable Streptococcus oralis are common among viridans streptococci isolated from primates.</title>
        <authorList>
            <person name="Denapaite D."/>
            <person name="Rieger M."/>
            <person name="Koendgen S."/>
            <person name="Brueckner R."/>
            <person name="Ochigava I."/>
            <person name="Kappeler P."/>
            <person name="Maetz-Rensing K."/>
            <person name="Leendertz F."/>
            <person name="Hakenbeck R."/>
        </authorList>
    </citation>
    <scope>NUCLEOTIDE SEQUENCE [LARGE SCALE GENOMIC DNA]</scope>
    <source>
        <strain evidence="1 2">DD16</strain>
    </source>
</reference>